<feature type="domain" description="GmrSD restriction endonucleases N-terminal" evidence="1">
    <location>
        <begin position="54"/>
        <end position="202"/>
    </location>
</feature>
<gene>
    <name evidence="2" type="ORF">PQU95_08860</name>
</gene>
<reference evidence="2 3" key="1">
    <citation type="submission" date="2023-01" db="EMBL/GenBank/DDBJ databases">
        <title>Novel species of the genus Vogesella isolated from rivers.</title>
        <authorList>
            <person name="Lu H."/>
        </authorList>
    </citation>
    <scope>NUCLEOTIDE SEQUENCE [LARGE SCALE GENOMIC DNA]</scope>
    <source>
        <strain evidence="2 3">DC21W</strain>
    </source>
</reference>
<dbReference type="EMBL" id="JAQQLF010000009">
    <property type="protein sequence ID" value="MDC7717318.1"/>
    <property type="molecule type" value="Genomic_DNA"/>
</dbReference>
<dbReference type="PANTHER" id="PTHR39639:SF1">
    <property type="entry name" value="DUF262 DOMAIN-CONTAINING PROTEIN"/>
    <property type="match status" value="1"/>
</dbReference>
<evidence type="ECO:0000313" key="2">
    <source>
        <dbReference type="EMBL" id="MDC7717318.1"/>
    </source>
</evidence>
<proteinExistence type="predicted"/>
<protein>
    <submittedName>
        <fullName evidence="2">DUF262 domain-containing protein</fullName>
    </submittedName>
</protein>
<comment type="caution">
    <text evidence="2">The sequence shown here is derived from an EMBL/GenBank/DDBJ whole genome shotgun (WGS) entry which is preliminary data.</text>
</comment>
<keyword evidence="3" id="KW-1185">Reference proteome</keyword>
<sequence length="390" mass="44819">MTEIEKELVKKEDESGLEADELGYDIEVPFDPSKIDIQVKPLSISSLQSRLSNDELDLTPDFQRQANVWDQKRKSRLIESVLLRIPLPSFYFSEDEEGVYAVVDGLQRLCTLFHFMNHEELNRVVKSKLGLLRLKDLQYLKELEGCSFSDLDRKFQRRISELEITSNIIRPNTPPAVKFNVFARLNQGGLPLNAQEIRNAIYPGMWRKKLQELVNSNSFKNATDGKIKPERQQDVELALRFVALWQIGSPFQRHANKTLDEFLNETVENSLRHWNDKDWSLVEKSFIESLDSAVKIFGEHVFRKSIGSYSKSPINRGLFEAQLISISSLQKYEIEILILNKEKISHELKNQLRYGTLLSGALLYATGSAEASNTRIKEITKIFKGVINAN</sequence>
<dbReference type="InterPro" id="IPR004919">
    <property type="entry name" value="GmrSD_N"/>
</dbReference>
<name>A0ABT5IYS9_9NEIS</name>
<accession>A0ABT5IYS9</accession>
<dbReference type="Pfam" id="PF03235">
    <property type="entry name" value="GmrSD_N"/>
    <property type="match status" value="1"/>
</dbReference>
<evidence type="ECO:0000259" key="1">
    <source>
        <dbReference type="Pfam" id="PF03235"/>
    </source>
</evidence>
<evidence type="ECO:0000313" key="3">
    <source>
        <dbReference type="Proteomes" id="UP001219956"/>
    </source>
</evidence>
<organism evidence="2 3">
    <name type="scientific">Vogesella aquatica</name>
    <dbReference type="NCBI Taxonomy" id="2984206"/>
    <lineage>
        <taxon>Bacteria</taxon>
        <taxon>Pseudomonadati</taxon>
        <taxon>Pseudomonadota</taxon>
        <taxon>Betaproteobacteria</taxon>
        <taxon>Neisseriales</taxon>
        <taxon>Chromobacteriaceae</taxon>
        <taxon>Vogesella</taxon>
    </lineage>
</organism>
<dbReference type="PANTHER" id="PTHR39639">
    <property type="entry name" value="CHROMOSOME 16, WHOLE GENOME SHOTGUN SEQUENCE"/>
    <property type="match status" value="1"/>
</dbReference>
<dbReference type="Proteomes" id="UP001219956">
    <property type="component" value="Unassembled WGS sequence"/>
</dbReference>
<dbReference type="RefSeq" id="WP_272751652.1">
    <property type="nucleotide sequence ID" value="NZ_JAQQLF010000009.1"/>
</dbReference>